<dbReference type="PANTHER" id="PTHR37947:SF1">
    <property type="entry name" value="BLL2462 PROTEIN"/>
    <property type="match status" value="1"/>
</dbReference>
<dbReference type="Gene3D" id="2.60.40.10">
    <property type="entry name" value="Immunoglobulins"/>
    <property type="match status" value="1"/>
</dbReference>
<keyword evidence="1" id="KW-0472">Membrane</keyword>
<evidence type="ECO:0000256" key="1">
    <source>
        <dbReference type="SAM" id="Phobius"/>
    </source>
</evidence>
<evidence type="ECO:0000313" key="2">
    <source>
        <dbReference type="EMBL" id="GAA5483722.1"/>
    </source>
</evidence>
<dbReference type="InterPro" id="IPR013783">
    <property type="entry name" value="Ig-like_fold"/>
</dbReference>
<proteinExistence type="predicted"/>
<dbReference type="SUPFAM" id="SSF52317">
    <property type="entry name" value="Class I glutamine amidotransferase-like"/>
    <property type="match status" value="1"/>
</dbReference>
<sequence length="717" mass="78404">MLVIGVVALVGVAVLSFLIWKRSLHPGRTAAVEALRLLATVLAVLLLWKPEWRTVIHPESSPQVMVLTDASGSMDTVDAEVAGGEVISRREWVDQVATESLVEKLSANGANEVQRRAICVPDEDVPLSGTDLTAPISDLLEEESNLRAVVLFSDGDHNLGQPPVVAAQRLLQRGIPLFAVPVGSEQRLPDLDLIAVNAPTYGIVGENVQIPFTIRSSLDREVRTTVRIHDATGRLRSKEVTLQPGVENYDSILWRIEDEGTTTLTMEFPMADGERVRANNRREFNLTGRPESIKVLVIETLPRWEYRYLRNALSRDPGVELSCLLFHPSLGMGKGPDYIEQFPSQPEELAAYDVVMIGDVGTGQLTPDQCAMIAGLVENQASGVVFLPGDQGNQLSLLGTALGELMPVIPDANQPQGIVDPTPSPLELTSEGRSSLLTLLADTEETNPEVWNSLPGFTWHAAVTRAKGGTQVLAVHANRRSQFGPTPIIVTSSAGSGKVLYMGIDSAWRWRRGVEDKYHYRFWGQVARWMSYQRNMAPGQRIRLYYTPERPEPGDGVTFHANAFDANGAPLQDGEVVLEAVAPDGSSTSISLEESDAAWGSYSGRVRITQPGQWKISARIVGDDGSSVETKLLAQGVELEKVGQPARPEVLEEMARITRGRVIRPANLGALADEIRALPAPRPIEHRLPLWSNWTVVTILVLVLGAFWTGRKLNGTF</sequence>
<dbReference type="PANTHER" id="PTHR37947">
    <property type="entry name" value="BLL2462 PROTEIN"/>
    <property type="match status" value="1"/>
</dbReference>
<feature type="transmembrane region" description="Helical" evidence="1">
    <location>
        <begin position="691"/>
        <end position="710"/>
    </location>
</feature>
<protein>
    <recommendedName>
        <fullName evidence="4">VWA domain-containing protein</fullName>
    </recommendedName>
</protein>
<keyword evidence="1" id="KW-1133">Transmembrane helix</keyword>
<dbReference type="Proteomes" id="UP001476282">
    <property type="component" value="Unassembled WGS sequence"/>
</dbReference>
<accession>A0ABP9USN4</accession>
<organism evidence="2 3">
    <name type="scientific">Haloferula sargassicola</name>
    <dbReference type="NCBI Taxonomy" id="490096"/>
    <lineage>
        <taxon>Bacteria</taxon>
        <taxon>Pseudomonadati</taxon>
        <taxon>Verrucomicrobiota</taxon>
        <taxon>Verrucomicrobiia</taxon>
        <taxon>Verrucomicrobiales</taxon>
        <taxon>Verrucomicrobiaceae</taxon>
        <taxon>Haloferula</taxon>
    </lineage>
</organism>
<comment type="caution">
    <text evidence="2">The sequence shown here is derived from an EMBL/GenBank/DDBJ whole genome shotgun (WGS) entry which is preliminary data.</text>
</comment>
<reference evidence="2 3" key="1">
    <citation type="submission" date="2024-02" db="EMBL/GenBank/DDBJ databases">
        <title>Haloferula sargassicola NBRC 104335.</title>
        <authorList>
            <person name="Ichikawa N."/>
            <person name="Katano-Makiyama Y."/>
            <person name="Hidaka K."/>
        </authorList>
    </citation>
    <scope>NUCLEOTIDE SEQUENCE [LARGE SCALE GENOMIC DNA]</scope>
    <source>
        <strain evidence="2 3">NBRC 104335</strain>
    </source>
</reference>
<dbReference type="SUPFAM" id="SSF53300">
    <property type="entry name" value="vWA-like"/>
    <property type="match status" value="1"/>
</dbReference>
<dbReference type="InterPro" id="IPR036465">
    <property type="entry name" value="vWFA_dom_sf"/>
</dbReference>
<name>A0ABP9USN4_9BACT</name>
<dbReference type="EMBL" id="BAABRI010000017">
    <property type="protein sequence ID" value="GAA5483722.1"/>
    <property type="molecule type" value="Genomic_DNA"/>
</dbReference>
<evidence type="ECO:0008006" key="4">
    <source>
        <dbReference type="Google" id="ProtNLM"/>
    </source>
</evidence>
<dbReference type="Gene3D" id="3.40.50.410">
    <property type="entry name" value="von Willebrand factor, type A domain"/>
    <property type="match status" value="1"/>
</dbReference>
<keyword evidence="1" id="KW-0812">Transmembrane</keyword>
<dbReference type="Gene3D" id="3.40.50.880">
    <property type="match status" value="1"/>
</dbReference>
<gene>
    <name evidence="2" type="ORF">Hsar01_02956</name>
</gene>
<keyword evidence="3" id="KW-1185">Reference proteome</keyword>
<dbReference type="InterPro" id="IPR029062">
    <property type="entry name" value="Class_I_gatase-like"/>
</dbReference>
<evidence type="ECO:0000313" key="3">
    <source>
        <dbReference type="Proteomes" id="UP001476282"/>
    </source>
</evidence>